<dbReference type="Gene3D" id="3.40.50.720">
    <property type="entry name" value="NAD(P)-binding Rossmann-like Domain"/>
    <property type="match status" value="1"/>
</dbReference>
<feature type="transmembrane region" description="Helical" evidence="1">
    <location>
        <begin position="197"/>
        <end position="216"/>
    </location>
</feature>
<dbReference type="GO" id="GO:0005739">
    <property type="term" value="C:mitochondrion"/>
    <property type="evidence" value="ECO:0007669"/>
    <property type="project" value="TreeGrafter"/>
</dbReference>
<name>G3MTU2_AMBMU</name>
<protein>
    <recommendedName>
        <fullName evidence="3">Saccharopine dehydrogenase-like C-terminal domain-containing protein</fullName>
    </recommendedName>
</protein>
<accession>G3MTU2</accession>
<dbReference type="EMBL" id="JO845294">
    <property type="protein sequence ID" value="AEO36910.1"/>
    <property type="molecule type" value="mRNA"/>
</dbReference>
<proteinExistence type="evidence at transcript level"/>
<keyword evidence="1" id="KW-0812">Transmembrane</keyword>
<evidence type="ECO:0008006" key="3">
    <source>
        <dbReference type="Google" id="ProtNLM"/>
    </source>
</evidence>
<dbReference type="InterPro" id="IPR051276">
    <property type="entry name" value="Saccharopine_DH-like_oxidrdct"/>
</dbReference>
<reference evidence="2" key="1">
    <citation type="journal article" date="2011" name="PLoS ONE">
        <title>A deep insight into the sialotranscriptome of the gulf coast tick, Amblyomma maculatum.</title>
        <authorList>
            <person name="Karim S."/>
            <person name="Singh P."/>
            <person name="Ribeiro J.M."/>
        </authorList>
    </citation>
    <scope>NUCLEOTIDE SEQUENCE</scope>
    <source>
        <tissue evidence="2">Salivary gland</tissue>
    </source>
</reference>
<evidence type="ECO:0000313" key="2">
    <source>
        <dbReference type="EMBL" id="AEO36910.1"/>
    </source>
</evidence>
<keyword evidence="1" id="KW-1133">Transmembrane helix</keyword>
<organism evidence="2">
    <name type="scientific">Amblyomma maculatum</name>
    <name type="common">Gulf Coast tick</name>
    <dbReference type="NCBI Taxonomy" id="34609"/>
    <lineage>
        <taxon>Eukaryota</taxon>
        <taxon>Metazoa</taxon>
        <taxon>Ecdysozoa</taxon>
        <taxon>Arthropoda</taxon>
        <taxon>Chelicerata</taxon>
        <taxon>Arachnida</taxon>
        <taxon>Acari</taxon>
        <taxon>Parasitiformes</taxon>
        <taxon>Ixodida</taxon>
        <taxon>Ixodoidea</taxon>
        <taxon>Ixodidae</taxon>
        <taxon>Amblyomminae</taxon>
        <taxon>Amblyomma</taxon>
    </lineage>
</organism>
<dbReference type="GO" id="GO:0005811">
    <property type="term" value="C:lipid droplet"/>
    <property type="evidence" value="ECO:0007669"/>
    <property type="project" value="TreeGrafter"/>
</dbReference>
<keyword evidence="1" id="KW-0472">Membrane</keyword>
<sequence length="342" mass="38720">MLTMRSPHTGSLRVMRCRCGYRPSSTQYSFYGRQVVKACVRSGTHHIDISAEPQFMKQMEAEFHDEAREKGVLVLRACGFGSIPAEMCLSFLRQHFQGDLDRVESFLAIKEGPQGIKINFGTWQSIMHWLRNWSELMELMRHLPRRCILFRSEVAGGWCLPFPSSDRYVMNQSDMLRQDLFGVKPVQINTYMRAPGFFTGLGLLLLGTIFGLLSLFSAGRWLLERFPGFFSAGKVKRGDLTREQVLSCSFTMTMCGSGWKQNRSLNSEREVGESKHSVTIRLEGPDPAYVTTATSMVQVALVVLKELDRMSIKGGVLSPGVVLDSTSYVDRVEKRGIRMYVI</sequence>
<evidence type="ECO:0000256" key="1">
    <source>
        <dbReference type="SAM" id="Phobius"/>
    </source>
</evidence>
<dbReference type="AlphaFoldDB" id="G3MTU2"/>
<dbReference type="PANTHER" id="PTHR12286:SF5">
    <property type="entry name" value="SACCHAROPINE DEHYDROGENASE-LIKE OXIDOREDUCTASE"/>
    <property type="match status" value="1"/>
</dbReference>
<dbReference type="GO" id="GO:0005886">
    <property type="term" value="C:plasma membrane"/>
    <property type="evidence" value="ECO:0007669"/>
    <property type="project" value="TreeGrafter"/>
</dbReference>
<dbReference type="GO" id="GO:0009247">
    <property type="term" value="P:glycolipid biosynthetic process"/>
    <property type="evidence" value="ECO:0007669"/>
    <property type="project" value="TreeGrafter"/>
</dbReference>
<dbReference type="PANTHER" id="PTHR12286">
    <property type="entry name" value="SACCHAROPINE DEHYDROGENASE-LIKE OXIDOREDUCTASE"/>
    <property type="match status" value="1"/>
</dbReference>